<accession>A0A937M315</accession>
<feature type="chain" id="PRO_5037121531" evidence="1">
    <location>
        <begin position="19"/>
        <end position="117"/>
    </location>
</feature>
<keyword evidence="1" id="KW-0732">Signal</keyword>
<sequence length="117" mass="13052">MKNLFLTLFLLSPSLLLAKDAFFECEITNKNGTFANITYNSISNTASFKSDFMDELSLNPEGTIYSIASIKRTGSQLIIQINVEGSTRSTFRINRKTLRLSGNRDGICKIVGKDLTF</sequence>
<evidence type="ECO:0000256" key="1">
    <source>
        <dbReference type="SAM" id="SignalP"/>
    </source>
</evidence>
<evidence type="ECO:0000313" key="2">
    <source>
        <dbReference type="EMBL" id="MBL6903753.1"/>
    </source>
</evidence>
<dbReference type="AlphaFoldDB" id="A0A937M315"/>
<evidence type="ECO:0000313" key="3">
    <source>
        <dbReference type="Proteomes" id="UP000705230"/>
    </source>
</evidence>
<protein>
    <submittedName>
        <fullName evidence="2">Uncharacterized protein</fullName>
    </submittedName>
</protein>
<dbReference type="Proteomes" id="UP000705230">
    <property type="component" value="Unassembled WGS sequence"/>
</dbReference>
<dbReference type="EMBL" id="JADHSG010000014">
    <property type="protein sequence ID" value="MBL6903753.1"/>
    <property type="molecule type" value="Genomic_DNA"/>
</dbReference>
<gene>
    <name evidence="2" type="ORF">ISR29_06080</name>
</gene>
<name>A0A937M315_9GAMM</name>
<proteinExistence type="predicted"/>
<feature type="signal peptide" evidence="1">
    <location>
        <begin position="1"/>
        <end position="18"/>
    </location>
</feature>
<reference evidence="2" key="1">
    <citation type="submission" date="2020-10" db="EMBL/GenBank/DDBJ databases">
        <title>Microbiome of the Black Sea water column analyzed by genome centric metagenomics.</title>
        <authorList>
            <person name="Cabello-Yeves P.J."/>
            <person name="Callieri C."/>
            <person name="Picazo A."/>
            <person name="Mehrshad M."/>
            <person name="Haro-Moreno J.M."/>
            <person name="Roda-Garcia J."/>
            <person name="Dzembekova N."/>
            <person name="Slabakova V."/>
            <person name="Slabakova N."/>
            <person name="Moncheva S."/>
            <person name="Rodriguez-Valera F."/>
        </authorList>
    </citation>
    <scope>NUCLEOTIDE SEQUENCE</scope>
    <source>
        <strain evidence="2">BS30m-G43</strain>
    </source>
</reference>
<comment type="caution">
    <text evidence="2">The sequence shown here is derived from an EMBL/GenBank/DDBJ whole genome shotgun (WGS) entry which is preliminary data.</text>
</comment>
<organism evidence="2 3">
    <name type="scientific">SAR86 cluster bacterium</name>
    <dbReference type="NCBI Taxonomy" id="2030880"/>
    <lineage>
        <taxon>Bacteria</taxon>
        <taxon>Pseudomonadati</taxon>
        <taxon>Pseudomonadota</taxon>
        <taxon>Gammaproteobacteria</taxon>
        <taxon>SAR86 cluster</taxon>
    </lineage>
</organism>